<feature type="region of interest" description="Disordered" evidence="1">
    <location>
        <begin position="1"/>
        <end position="50"/>
    </location>
</feature>
<name>A0A8J5N224_HOMAM</name>
<dbReference type="AlphaFoldDB" id="A0A8J5N224"/>
<protein>
    <submittedName>
        <fullName evidence="3">Tincar-like</fullName>
    </submittedName>
</protein>
<evidence type="ECO:0000313" key="3">
    <source>
        <dbReference type="EMBL" id="KAG7171714.1"/>
    </source>
</evidence>
<evidence type="ECO:0000256" key="1">
    <source>
        <dbReference type="SAM" id="MobiDB-lite"/>
    </source>
</evidence>
<feature type="compositionally biased region" description="Low complexity" evidence="1">
    <location>
        <begin position="28"/>
        <end position="48"/>
    </location>
</feature>
<gene>
    <name evidence="3" type="primary">tinc-L</name>
    <name evidence="3" type="ORF">Hamer_G023816</name>
</gene>
<reference evidence="3" key="1">
    <citation type="journal article" date="2021" name="Sci. Adv.">
        <title>The American lobster genome reveals insights on longevity, neural, and immune adaptations.</title>
        <authorList>
            <person name="Polinski J.M."/>
            <person name="Zimin A.V."/>
            <person name="Clark K.F."/>
            <person name="Kohn A.B."/>
            <person name="Sadowski N."/>
            <person name="Timp W."/>
            <person name="Ptitsyn A."/>
            <person name="Khanna P."/>
            <person name="Romanova D.Y."/>
            <person name="Williams P."/>
            <person name="Greenwood S.J."/>
            <person name="Moroz L.L."/>
            <person name="Walt D.R."/>
            <person name="Bodnar A.G."/>
        </authorList>
    </citation>
    <scope>NUCLEOTIDE SEQUENCE</scope>
    <source>
        <strain evidence="3">GMGI-L3</strain>
    </source>
</reference>
<evidence type="ECO:0000313" key="4">
    <source>
        <dbReference type="Proteomes" id="UP000747542"/>
    </source>
</evidence>
<keyword evidence="4" id="KW-1185">Reference proteome</keyword>
<dbReference type="PANTHER" id="PTHR21579:SF20">
    <property type="entry name" value="PROTEIN TINCAR"/>
    <property type="match status" value="1"/>
</dbReference>
<feature type="non-terminal residue" evidence="3">
    <location>
        <position position="1"/>
    </location>
</feature>
<feature type="transmembrane region" description="Helical" evidence="2">
    <location>
        <begin position="65"/>
        <end position="84"/>
    </location>
</feature>
<dbReference type="EMBL" id="JAHLQT010011811">
    <property type="protein sequence ID" value="KAG7171714.1"/>
    <property type="molecule type" value="Genomic_DNA"/>
</dbReference>
<dbReference type="InterPro" id="IPR053291">
    <property type="entry name" value="Ommatidial_diff-associated"/>
</dbReference>
<accession>A0A8J5N224</accession>
<organism evidence="3 4">
    <name type="scientific">Homarus americanus</name>
    <name type="common">American lobster</name>
    <dbReference type="NCBI Taxonomy" id="6706"/>
    <lineage>
        <taxon>Eukaryota</taxon>
        <taxon>Metazoa</taxon>
        <taxon>Ecdysozoa</taxon>
        <taxon>Arthropoda</taxon>
        <taxon>Crustacea</taxon>
        <taxon>Multicrustacea</taxon>
        <taxon>Malacostraca</taxon>
        <taxon>Eumalacostraca</taxon>
        <taxon>Eucarida</taxon>
        <taxon>Decapoda</taxon>
        <taxon>Pleocyemata</taxon>
        <taxon>Astacidea</taxon>
        <taxon>Nephropoidea</taxon>
        <taxon>Nephropidae</taxon>
        <taxon>Homarus</taxon>
    </lineage>
</organism>
<evidence type="ECO:0000256" key="2">
    <source>
        <dbReference type="SAM" id="Phobius"/>
    </source>
</evidence>
<dbReference type="PANTHER" id="PTHR21579">
    <property type="entry name" value="PROTEIN TINCAR"/>
    <property type="match status" value="1"/>
</dbReference>
<feature type="compositionally biased region" description="Polar residues" evidence="1">
    <location>
        <begin position="11"/>
        <end position="21"/>
    </location>
</feature>
<keyword evidence="2" id="KW-0812">Transmembrane</keyword>
<sequence>MSRANMAAASSEHSNVTSTSARIKRLPSTHSNGNGNSNSTTGNKQQQQKQHKRQCCSHHLNSVWSIWYCLVTLGFTGYLVFAGIKRFLMYASLPWPQGASVVVLPFFLVTSAVKVGNLGNDGFKLGASLSTCTRDPPPVLSVAPGIEFVATRGSYSAVPTPGGRLLLTAAGPSWTPRSSLLGSYL</sequence>
<dbReference type="Proteomes" id="UP000747542">
    <property type="component" value="Unassembled WGS sequence"/>
</dbReference>
<proteinExistence type="predicted"/>
<keyword evidence="2" id="KW-1133">Transmembrane helix</keyword>
<keyword evidence="2" id="KW-0472">Membrane</keyword>
<comment type="caution">
    <text evidence="3">The sequence shown here is derived from an EMBL/GenBank/DDBJ whole genome shotgun (WGS) entry which is preliminary data.</text>
</comment>